<dbReference type="InterPro" id="IPR028927">
    <property type="entry name" value="Man-6-P_rcpt"/>
</dbReference>
<keyword evidence="2" id="KW-1133">Transmembrane helix</keyword>
<sequence>MSKNGSNVFRFLLMHVLLKFITTDECKILPKDPCVCQTTRRKINFRDIGLKNGEPRFRDIPDSKSQSYFYNPCLTFAEGSCTGATACQKSGTGYYKLASVPPIYSGDPDLKTLQIKYKAVVQEGTTRQAVVNVKCKQCSVAQLTSQGESPGPTPNYIIYTFTLETEIVCEERCPSSSGLSTGSILLILFFVFFAIYWIGGILFLKYVRKAQGVELIPNYTFWKDLPLLIRDGVVFVISGCKSQSTYEQI</sequence>
<dbReference type="GO" id="GO:0000139">
    <property type="term" value="C:Golgi membrane"/>
    <property type="evidence" value="ECO:0007669"/>
    <property type="project" value="UniProtKB-SubCell"/>
</dbReference>
<dbReference type="PANTHER" id="PTHR15071">
    <property type="entry name" value="MANNOSE-6-PHOSPHATE RECEPTOR FAMILY MEMBER"/>
    <property type="match status" value="1"/>
</dbReference>
<keyword evidence="2" id="KW-0472">Membrane</keyword>
<feature type="transmembrane region" description="Helical" evidence="2">
    <location>
        <begin position="182"/>
        <end position="204"/>
    </location>
</feature>
<keyword evidence="3" id="KW-0732">Signal</keyword>
<feature type="chain" id="PRO_5043012713" description="Cation-dependent mannose-6-phosphate receptor" evidence="3">
    <location>
        <begin position="24"/>
        <end position="249"/>
    </location>
</feature>
<dbReference type="InterPro" id="IPR009011">
    <property type="entry name" value="Man6P_isomerase_rcpt-bd_dom_sf"/>
</dbReference>
<evidence type="ECO:0008006" key="6">
    <source>
        <dbReference type="Google" id="ProtNLM"/>
    </source>
</evidence>
<organism evidence="4 5">
    <name type="scientific">Patella caerulea</name>
    <name type="common">Rayed Mediterranean limpet</name>
    <dbReference type="NCBI Taxonomy" id="87958"/>
    <lineage>
        <taxon>Eukaryota</taxon>
        <taxon>Metazoa</taxon>
        <taxon>Spiralia</taxon>
        <taxon>Lophotrochozoa</taxon>
        <taxon>Mollusca</taxon>
        <taxon>Gastropoda</taxon>
        <taxon>Patellogastropoda</taxon>
        <taxon>Patelloidea</taxon>
        <taxon>Patellidae</taxon>
        <taxon>Patella</taxon>
    </lineage>
</organism>
<dbReference type="SUPFAM" id="SSF50911">
    <property type="entry name" value="Mannose 6-phosphate receptor domain"/>
    <property type="match status" value="1"/>
</dbReference>
<evidence type="ECO:0000313" key="5">
    <source>
        <dbReference type="Proteomes" id="UP001347796"/>
    </source>
</evidence>
<evidence type="ECO:0000256" key="3">
    <source>
        <dbReference type="SAM" id="SignalP"/>
    </source>
</evidence>
<reference evidence="4 5" key="1">
    <citation type="submission" date="2024-01" db="EMBL/GenBank/DDBJ databases">
        <title>The genome of the rayed Mediterranean limpet Patella caerulea (Linnaeus, 1758).</title>
        <authorList>
            <person name="Anh-Thu Weber A."/>
            <person name="Halstead-Nussloch G."/>
        </authorList>
    </citation>
    <scope>NUCLEOTIDE SEQUENCE [LARGE SCALE GENOMIC DNA]</scope>
    <source>
        <strain evidence="4">AATW-2023a</strain>
        <tissue evidence="4">Whole specimen</tissue>
    </source>
</reference>
<accession>A0AAN8GG42</accession>
<comment type="caution">
    <text evidence="4">The sequence shown here is derived from an EMBL/GenBank/DDBJ whole genome shotgun (WGS) entry which is preliminary data.</text>
</comment>
<keyword evidence="1" id="KW-0325">Glycoprotein</keyword>
<keyword evidence="5" id="KW-1185">Reference proteome</keyword>
<dbReference type="Pfam" id="PF02157">
    <property type="entry name" value="Man-6-P_recep"/>
    <property type="match status" value="1"/>
</dbReference>
<gene>
    <name evidence="4" type="ORF">SNE40_023030</name>
</gene>
<evidence type="ECO:0000313" key="4">
    <source>
        <dbReference type="EMBL" id="KAK6166299.1"/>
    </source>
</evidence>
<protein>
    <recommendedName>
        <fullName evidence="6">Cation-dependent mannose-6-phosphate receptor</fullName>
    </recommendedName>
</protein>
<feature type="signal peptide" evidence="3">
    <location>
        <begin position="1"/>
        <end position="23"/>
    </location>
</feature>
<dbReference type="Gene3D" id="2.70.130.10">
    <property type="entry name" value="Mannose-6-phosphate receptor binding domain"/>
    <property type="match status" value="1"/>
</dbReference>
<keyword evidence="2" id="KW-0812">Transmembrane</keyword>
<dbReference type="GO" id="GO:0005802">
    <property type="term" value="C:trans-Golgi network"/>
    <property type="evidence" value="ECO:0007669"/>
    <property type="project" value="TreeGrafter"/>
</dbReference>
<evidence type="ECO:0000256" key="2">
    <source>
        <dbReference type="SAM" id="Phobius"/>
    </source>
</evidence>
<name>A0AAN8GG42_PATCE</name>
<proteinExistence type="predicted"/>
<dbReference type="AlphaFoldDB" id="A0AAN8GG42"/>
<dbReference type="PANTHER" id="PTHR15071:SF0">
    <property type="entry name" value="MANNOSE 6-PHOSPHATE RECEPTOR-LIKE PROTEIN 1"/>
    <property type="match status" value="1"/>
</dbReference>
<dbReference type="Proteomes" id="UP001347796">
    <property type="component" value="Unassembled WGS sequence"/>
</dbReference>
<dbReference type="EMBL" id="JAZGQO010000021">
    <property type="protein sequence ID" value="KAK6166299.1"/>
    <property type="molecule type" value="Genomic_DNA"/>
</dbReference>
<evidence type="ECO:0000256" key="1">
    <source>
        <dbReference type="ARBA" id="ARBA00023180"/>
    </source>
</evidence>